<dbReference type="EMBL" id="SDPO01000002">
    <property type="protein sequence ID" value="RXZ48998.1"/>
    <property type="molecule type" value="Genomic_DNA"/>
</dbReference>
<keyword evidence="2" id="KW-1133">Transmembrane helix</keyword>
<organism evidence="3 4">
    <name type="scientific">Agromyces fucosus</name>
    <dbReference type="NCBI Taxonomy" id="41985"/>
    <lineage>
        <taxon>Bacteria</taxon>
        <taxon>Bacillati</taxon>
        <taxon>Actinomycetota</taxon>
        <taxon>Actinomycetes</taxon>
        <taxon>Micrococcales</taxon>
        <taxon>Microbacteriaceae</taxon>
        <taxon>Agromyces</taxon>
    </lineage>
</organism>
<feature type="transmembrane region" description="Helical" evidence="2">
    <location>
        <begin position="69"/>
        <end position="91"/>
    </location>
</feature>
<feature type="transmembrane region" description="Helical" evidence="2">
    <location>
        <begin position="98"/>
        <end position="122"/>
    </location>
</feature>
<keyword evidence="2" id="KW-0472">Membrane</keyword>
<sequence>MPTTIGRRPACWLQRDPPSTPTRSPPDGARRSPGAGRSAPISCAQRRCERRGLPPGRGCSGMLQAIGHILPIALAVAISSVPIMATIVILLSPKRESAAPFLVGWVLGMVLLVVICTLSTQAVPTPRSARQPDVAVGVGEMIVGAGLIVIAIVSWRRARRNPVEGMPAWLGKVESIGPWSAFGLGVALNIRPKEILLAIAAGLAVRGAGLSGSDAAIVIAVYTIIGASTVAVPVVATLIDAKGMQPKLLRMKEWLTRNSRVVTSLILLMVGVFIIGTGIGRL</sequence>
<gene>
    <name evidence="3" type="ORF">ESP57_08530</name>
</gene>
<dbReference type="AlphaFoldDB" id="A0A4Q2JSE2"/>
<keyword evidence="2" id="KW-0812">Transmembrane</keyword>
<proteinExistence type="predicted"/>
<name>A0A4Q2JSE2_9MICO</name>
<accession>A0A4Q2JSE2</accession>
<dbReference type="Pfam" id="PF11139">
    <property type="entry name" value="SfLAP"/>
    <property type="match status" value="1"/>
</dbReference>
<comment type="caution">
    <text evidence="3">The sequence shown here is derived from an EMBL/GenBank/DDBJ whole genome shotgun (WGS) entry which is preliminary data.</text>
</comment>
<evidence type="ECO:0000256" key="2">
    <source>
        <dbReference type="SAM" id="Phobius"/>
    </source>
</evidence>
<evidence type="ECO:0000256" key="1">
    <source>
        <dbReference type="SAM" id="MobiDB-lite"/>
    </source>
</evidence>
<evidence type="ECO:0000313" key="3">
    <source>
        <dbReference type="EMBL" id="RXZ48998.1"/>
    </source>
</evidence>
<feature type="transmembrane region" description="Helical" evidence="2">
    <location>
        <begin position="134"/>
        <end position="155"/>
    </location>
</feature>
<dbReference type="OrthoDB" id="4462109at2"/>
<keyword evidence="4" id="KW-1185">Reference proteome</keyword>
<evidence type="ECO:0000313" key="4">
    <source>
        <dbReference type="Proteomes" id="UP000292935"/>
    </source>
</evidence>
<feature type="region of interest" description="Disordered" evidence="1">
    <location>
        <begin position="1"/>
        <end position="41"/>
    </location>
</feature>
<dbReference type="Proteomes" id="UP000292935">
    <property type="component" value="Unassembled WGS sequence"/>
</dbReference>
<dbReference type="InterPro" id="IPR021315">
    <property type="entry name" value="Gap/Sap"/>
</dbReference>
<reference evidence="3 4" key="1">
    <citation type="submission" date="2019-01" db="EMBL/GenBank/DDBJ databases">
        <authorList>
            <person name="Li J."/>
        </authorList>
    </citation>
    <scope>NUCLEOTIDE SEQUENCE [LARGE SCALE GENOMIC DNA]</scope>
    <source>
        <strain evidence="3 4">CCUG 35506</strain>
    </source>
</reference>
<protein>
    <submittedName>
        <fullName evidence="3">GAP family protein</fullName>
    </submittedName>
</protein>
<feature type="transmembrane region" description="Helical" evidence="2">
    <location>
        <begin position="260"/>
        <end position="279"/>
    </location>
</feature>
<feature type="transmembrane region" description="Helical" evidence="2">
    <location>
        <begin position="219"/>
        <end position="239"/>
    </location>
</feature>